<organism evidence="8 9">
    <name type="scientific">Acetomicrobium hydrogeniformans ATCC BAA-1850</name>
    <dbReference type="NCBI Taxonomy" id="592015"/>
    <lineage>
        <taxon>Bacteria</taxon>
        <taxon>Thermotogati</taxon>
        <taxon>Synergistota</taxon>
        <taxon>Synergistia</taxon>
        <taxon>Synergistales</taxon>
        <taxon>Acetomicrobiaceae</taxon>
        <taxon>Acetomicrobium</taxon>
    </lineage>
</organism>
<dbReference type="InterPro" id="IPR014756">
    <property type="entry name" value="Ig_E-set"/>
</dbReference>
<proteinExistence type="inferred from homology"/>
<evidence type="ECO:0000313" key="8">
    <source>
        <dbReference type="EMBL" id="KRT36359.1"/>
    </source>
</evidence>
<dbReference type="Pfam" id="PF04349">
    <property type="entry name" value="MdoG"/>
    <property type="match status" value="1"/>
</dbReference>
<dbReference type="OrthoDB" id="335750at2"/>
<evidence type="ECO:0000256" key="3">
    <source>
        <dbReference type="ARBA" id="ARBA00009284"/>
    </source>
</evidence>
<dbReference type="PANTHER" id="PTHR30504">
    <property type="entry name" value="GLUCANS BIOSYNTHESIS PROTEIN"/>
    <property type="match status" value="1"/>
</dbReference>
<dbReference type="GO" id="GO:0030288">
    <property type="term" value="C:outer membrane-bounded periplasmic space"/>
    <property type="evidence" value="ECO:0007669"/>
    <property type="project" value="TreeGrafter"/>
</dbReference>
<dbReference type="FunFam" id="2.70.98.10:FF:000001">
    <property type="entry name" value="Glucans biosynthesis protein G"/>
    <property type="match status" value="1"/>
</dbReference>
<dbReference type="SUPFAM" id="SSF74650">
    <property type="entry name" value="Galactose mutarotase-like"/>
    <property type="match status" value="1"/>
</dbReference>
<dbReference type="PANTHER" id="PTHR30504:SF4">
    <property type="entry name" value="GLUCANS BIOSYNTHESIS PROTEIN G"/>
    <property type="match status" value="1"/>
</dbReference>
<dbReference type="STRING" id="592015.HMPREF1705_03639"/>
<dbReference type="PIRSF" id="PIRSF006281">
    <property type="entry name" value="MdoG"/>
    <property type="match status" value="1"/>
</dbReference>
<dbReference type="SUPFAM" id="SSF81296">
    <property type="entry name" value="E set domains"/>
    <property type="match status" value="1"/>
</dbReference>
<evidence type="ECO:0000256" key="4">
    <source>
        <dbReference type="ARBA" id="ARBA00015376"/>
    </source>
</evidence>
<accession>A0A0T5XDD5</accession>
<dbReference type="InterPro" id="IPR014718">
    <property type="entry name" value="GH-type_carb-bd"/>
</dbReference>
<comment type="caution">
    <text evidence="8">The sequence shown here is derived from an EMBL/GenBank/DDBJ whole genome shotgun (WGS) entry which is preliminary data.</text>
</comment>
<name>A0A0T5XDD5_9BACT</name>
<gene>
    <name evidence="8" type="ORF">HMPREF1705_03639</name>
</gene>
<dbReference type="UniPathway" id="UPA00637"/>
<dbReference type="InterPro" id="IPR007444">
    <property type="entry name" value="Glucan_biosyn_MdoG_C"/>
</dbReference>
<dbReference type="InterPro" id="IPR014438">
    <property type="entry name" value="Glucan_biosyn_MdoG/MdoD"/>
</dbReference>
<dbReference type="EMBL" id="ACJX03000001">
    <property type="protein sequence ID" value="KRT36359.1"/>
    <property type="molecule type" value="Genomic_DNA"/>
</dbReference>
<dbReference type="AlphaFoldDB" id="A0A0T5XDD5"/>
<comment type="subcellular location">
    <subcellularLocation>
        <location evidence="1">Periplasm</location>
    </subcellularLocation>
</comment>
<dbReference type="Proteomes" id="UP000005273">
    <property type="component" value="Unassembled WGS sequence"/>
</dbReference>
<evidence type="ECO:0000256" key="2">
    <source>
        <dbReference type="ARBA" id="ARBA00005001"/>
    </source>
</evidence>
<evidence type="ECO:0000313" key="9">
    <source>
        <dbReference type="Proteomes" id="UP000005273"/>
    </source>
</evidence>
<dbReference type="GO" id="GO:0051274">
    <property type="term" value="P:beta-glucan biosynthetic process"/>
    <property type="evidence" value="ECO:0007669"/>
    <property type="project" value="TreeGrafter"/>
</dbReference>
<dbReference type="Gene3D" id="2.70.98.10">
    <property type="match status" value="1"/>
</dbReference>
<evidence type="ECO:0000256" key="6">
    <source>
        <dbReference type="ARBA" id="ARBA00022764"/>
    </source>
</evidence>
<keyword evidence="6" id="KW-0574">Periplasm</keyword>
<comment type="similarity">
    <text evidence="3">Belongs to the OpgD/OpgG family.</text>
</comment>
<feature type="domain" description="Glucan biosynthesis periplasmic MdoG C-terminal" evidence="7">
    <location>
        <begin position="36"/>
        <end position="519"/>
    </location>
</feature>
<evidence type="ECO:0000256" key="1">
    <source>
        <dbReference type="ARBA" id="ARBA00004418"/>
    </source>
</evidence>
<keyword evidence="5" id="KW-0732">Signal</keyword>
<comment type="pathway">
    <text evidence="2">Glycan metabolism; osmoregulated periplasmic glucan (OPG) biosynthesis.</text>
</comment>
<dbReference type="eggNOG" id="COG3131">
    <property type="taxonomic scope" value="Bacteria"/>
</dbReference>
<sequence length="521" mass="59248">MLVAAFFILSCFLSLKIHVAYGNARSIDHQIKRLEEDVWKKAQDLSLSAYEEPTLNLPDPIANLTYDQWRDIRFKPEQSLWRGSDSMFELRFYHLGFLYKTPVKINLVTSEGIEEFPFDVSLFDYGKNALSPENLNNLGFAGFRIHYPLNRDDYYDELISFLGASYFRALGKGQRYGLSARGLAVDTALPKGEEFPFFKEFWIVKPPKKSRNITVFALLDSPSLTGAYKFYIQPGEKTAVDVKASIFRRKDVEKLGIAPMTSMFYYGENSISLPDDYRPEVHDSDGLLIAYENGDWEWRPLRNLPRLDVTSLPANNVAGFGLLQRDIDFDHYQDLEARYDLRPSLWIAPRGSWGKGRVELIEIPTNWETTDNIVAFWVPEELPPLGEPVDISYRMSWHLPLGSPHGLGYVVATRTGKGSGDNTRLFVVDFIGKAVEEIPADTGLTAVVKVSDGGELVEKVLTKNEVTGGWRLAIQVKAKTVGAIEQLQPDKRPKIEIQAFLKRGDNLPDLLTEKWSYLWQL</sequence>
<dbReference type="GO" id="GO:0003824">
    <property type="term" value="F:catalytic activity"/>
    <property type="evidence" value="ECO:0007669"/>
    <property type="project" value="InterPro"/>
</dbReference>
<dbReference type="GO" id="GO:0030246">
    <property type="term" value="F:carbohydrate binding"/>
    <property type="evidence" value="ECO:0007669"/>
    <property type="project" value="InterPro"/>
</dbReference>
<dbReference type="Gene3D" id="2.60.40.10">
    <property type="entry name" value="Immunoglobulins"/>
    <property type="match status" value="1"/>
</dbReference>
<evidence type="ECO:0000256" key="5">
    <source>
        <dbReference type="ARBA" id="ARBA00022729"/>
    </source>
</evidence>
<reference evidence="9" key="1">
    <citation type="submission" date="2012-09" db="EMBL/GenBank/DDBJ databases">
        <authorList>
            <person name="Weinstock G."/>
            <person name="Sodergren E."/>
            <person name="Clifton S."/>
            <person name="Fulton L."/>
            <person name="Fulton B."/>
            <person name="Courtney L."/>
            <person name="Fronick C."/>
            <person name="Harrison M."/>
            <person name="Strong C."/>
            <person name="Farmer C."/>
            <person name="Delehaunty K."/>
            <person name="Markovic C."/>
            <person name="Hall O."/>
            <person name="Minx P."/>
            <person name="Tomlinson C."/>
            <person name="Mitreva M."/>
            <person name="Nelson J."/>
            <person name="Hou S."/>
            <person name="Wollam A."/>
            <person name="Pepin K.H."/>
            <person name="Johnson M."/>
            <person name="Bhonagiri V."/>
            <person name="Nash W.E."/>
            <person name="Suruliraj S."/>
            <person name="Warren W."/>
            <person name="Chinwalla A."/>
            <person name="Mardis E.R."/>
            <person name="Wilson R.K."/>
        </authorList>
    </citation>
    <scope>NUCLEOTIDE SEQUENCE [LARGE SCALE GENOMIC DNA]</scope>
    <source>
        <strain evidence="9">OS1</strain>
    </source>
</reference>
<dbReference type="InterPro" id="IPR011013">
    <property type="entry name" value="Gal_mutarotase_sf_dom"/>
</dbReference>
<protein>
    <recommendedName>
        <fullName evidence="4">Glucans biosynthesis protein G</fullName>
    </recommendedName>
</protein>
<dbReference type="InterPro" id="IPR013783">
    <property type="entry name" value="Ig-like_fold"/>
</dbReference>
<evidence type="ECO:0000259" key="7">
    <source>
        <dbReference type="Pfam" id="PF04349"/>
    </source>
</evidence>
<keyword evidence="9" id="KW-1185">Reference proteome</keyword>